<dbReference type="PANTHER" id="PTHR12629">
    <property type="entry name" value="DIPHOSPHOINOSITOL POLYPHOSPHATE PHOSPHOHYDROLASE"/>
    <property type="match status" value="1"/>
</dbReference>
<dbReference type="EMBL" id="CAUOFW020000844">
    <property type="protein sequence ID" value="CAK9137921.1"/>
    <property type="molecule type" value="Genomic_DNA"/>
</dbReference>
<dbReference type="GO" id="GO:0016787">
    <property type="term" value="F:hydrolase activity"/>
    <property type="evidence" value="ECO:0007669"/>
    <property type="project" value="UniProtKB-KW"/>
</dbReference>
<evidence type="ECO:0000256" key="7">
    <source>
        <dbReference type="ARBA" id="ARBA00023211"/>
    </source>
</evidence>
<evidence type="ECO:0000313" key="9">
    <source>
        <dbReference type="EMBL" id="CAK9137921.1"/>
    </source>
</evidence>
<dbReference type="Pfam" id="PF00293">
    <property type="entry name" value="NUDIX"/>
    <property type="match status" value="1"/>
</dbReference>
<dbReference type="Proteomes" id="UP001642360">
    <property type="component" value="Unassembled WGS sequence"/>
</dbReference>
<keyword evidence="5" id="KW-0378">Hydrolase</keyword>
<keyword evidence="7" id="KW-0464">Manganese</keyword>
<evidence type="ECO:0000256" key="5">
    <source>
        <dbReference type="ARBA" id="ARBA00022801"/>
    </source>
</evidence>
<dbReference type="AlphaFoldDB" id="A0ABC8R0E1"/>
<comment type="similarity">
    <text evidence="3">Belongs to the Nudix hydrolase family.</text>
</comment>
<dbReference type="FunFam" id="3.90.79.10:FF:000022">
    <property type="entry name" value="Nudix hydrolase 17, mitochondrial"/>
    <property type="match status" value="1"/>
</dbReference>
<evidence type="ECO:0000256" key="1">
    <source>
        <dbReference type="ARBA" id="ARBA00001936"/>
    </source>
</evidence>
<reference evidence="9 10" key="1">
    <citation type="submission" date="2024-02" db="EMBL/GenBank/DDBJ databases">
        <authorList>
            <person name="Vignale AGUSTIN F."/>
            <person name="Sosa J E."/>
            <person name="Modenutti C."/>
        </authorList>
    </citation>
    <scope>NUCLEOTIDE SEQUENCE [LARGE SCALE GENOMIC DNA]</scope>
</reference>
<dbReference type="InterPro" id="IPR000086">
    <property type="entry name" value="NUDIX_hydrolase_dom"/>
</dbReference>
<proteinExistence type="inferred from homology"/>
<name>A0ABC8R0E1_9AQUA</name>
<keyword evidence="6" id="KW-0460">Magnesium</keyword>
<dbReference type="CDD" id="cd04666">
    <property type="entry name" value="NUDIX_DIPP2_like_Nudt4"/>
    <property type="match status" value="1"/>
</dbReference>
<comment type="cofactor">
    <cofactor evidence="2">
        <name>Mg(2+)</name>
        <dbReference type="ChEBI" id="CHEBI:18420"/>
    </cofactor>
</comment>
<comment type="caution">
    <text evidence="9">The sequence shown here is derived from an EMBL/GenBank/DDBJ whole genome shotgun (WGS) entry which is preliminary data.</text>
</comment>
<sequence>MKKLVSMASRTGRQFQRYNQGCRQVVGSIPCRLRKTKNQSPSTHGTLIEEIEVLLISSQKSPRMMFPKGGWEIDESMEGAVSRETQEEAGVLGYVGCRLGTWSFKSKSQGTFHEGHMFAFFVTDELDVWPEKNVRQRLWMTVKEAREACVHLWMKEALDVLVDRLMHLQRKDEEIRTPCLLEYLTEEGRTGIVSQTGEDEGACFTILDCQFQATTTRSCL</sequence>
<protein>
    <recommendedName>
        <fullName evidence="8">Nudix hydrolase domain-containing protein</fullName>
    </recommendedName>
</protein>
<evidence type="ECO:0000256" key="2">
    <source>
        <dbReference type="ARBA" id="ARBA00001946"/>
    </source>
</evidence>
<accession>A0ABC8R0E1</accession>
<keyword evidence="4" id="KW-0479">Metal-binding</keyword>
<dbReference type="InterPro" id="IPR020084">
    <property type="entry name" value="NUDIX_hydrolase_CS"/>
</dbReference>
<feature type="domain" description="Nudix hydrolase" evidence="8">
    <location>
        <begin position="38"/>
        <end position="162"/>
    </location>
</feature>
<evidence type="ECO:0000259" key="8">
    <source>
        <dbReference type="PROSITE" id="PS51462"/>
    </source>
</evidence>
<dbReference type="SUPFAM" id="SSF55811">
    <property type="entry name" value="Nudix"/>
    <property type="match status" value="1"/>
</dbReference>
<evidence type="ECO:0000256" key="3">
    <source>
        <dbReference type="ARBA" id="ARBA00005582"/>
    </source>
</evidence>
<comment type="cofactor">
    <cofactor evidence="1">
        <name>Mn(2+)</name>
        <dbReference type="ChEBI" id="CHEBI:29035"/>
    </cofactor>
</comment>
<dbReference type="GO" id="GO:0046872">
    <property type="term" value="F:metal ion binding"/>
    <property type="evidence" value="ECO:0007669"/>
    <property type="project" value="UniProtKB-KW"/>
</dbReference>
<dbReference type="InterPro" id="IPR015797">
    <property type="entry name" value="NUDIX_hydrolase-like_dom_sf"/>
</dbReference>
<dbReference type="PROSITE" id="PS51462">
    <property type="entry name" value="NUDIX"/>
    <property type="match status" value="1"/>
</dbReference>
<keyword evidence="10" id="KW-1185">Reference proteome</keyword>
<evidence type="ECO:0000256" key="4">
    <source>
        <dbReference type="ARBA" id="ARBA00022723"/>
    </source>
</evidence>
<dbReference type="PROSITE" id="PS00893">
    <property type="entry name" value="NUDIX_BOX"/>
    <property type="match status" value="1"/>
</dbReference>
<dbReference type="Gene3D" id="3.90.79.10">
    <property type="entry name" value="Nucleoside Triphosphate Pyrophosphohydrolase"/>
    <property type="match status" value="1"/>
</dbReference>
<evidence type="ECO:0000256" key="6">
    <source>
        <dbReference type="ARBA" id="ARBA00022842"/>
    </source>
</evidence>
<dbReference type="PANTHER" id="PTHR12629:SF67">
    <property type="entry name" value="NUDIX HYDROLASE 18, MITOCHONDRIAL-LIKE"/>
    <property type="match status" value="1"/>
</dbReference>
<evidence type="ECO:0000313" key="10">
    <source>
        <dbReference type="Proteomes" id="UP001642360"/>
    </source>
</evidence>
<gene>
    <name evidence="9" type="ORF">ILEXP_LOCUS4973</name>
</gene>
<dbReference type="InterPro" id="IPR047198">
    <property type="entry name" value="DDP-like_NUDIX"/>
</dbReference>
<organism evidence="9 10">
    <name type="scientific">Ilex paraguariensis</name>
    <name type="common">yerba mate</name>
    <dbReference type="NCBI Taxonomy" id="185542"/>
    <lineage>
        <taxon>Eukaryota</taxon>
        <taxon>Viridiplantae</taxon>
        <taxon>Streptophyta</taxon>
        <taxon>Embryophyta</taxon>
        <taxon>Tracheophyta</taxon>
        <taxon>Spermatophyta</taxon>
        <taxon>Magnoliopsida</taxon>
        <taxon>eudicotyledons</taxon>
        <taxon>Gunneridae</taxon>
        <taxon>Pentapetalae</taxon>
        <taxon>asterids</taxon>
        <taxon>campanulids</taxon>
        <taxon>Aquifoliales</taxon>
        <taxon>Aquifoliaceae</taxon>
        <taxon>Ilex</taxon>
    </lineage>
</organism>